<name>A0A4S4KCR2_9APHY</name>
<feature type="compositionally biased region" description="Low complexity" evidence="1">
    <location>
        <begin position="56"/>
        <end position="75"/>
    </location>
</feature>
<comment type="caution">
    <text evidence="2">The sequence shown here is derived from an EMBL/GenBank/DDBJ whole genome shotgun (WGS) entry which is preliminary data.</text>
</comment>
<accession>A0A4S4KCR2</accession>
<organism evidence="2 3">
    <name type="scientific">Hermanssonia centrifuga</name>
    <dbReference type="NCBI Taxonomy" id="98765"/>
    <lineage>
        <taxon>Eukaryota</taxon>
        <taxon>Fungi</taxon>
        <taxon>Dikarya</taxon>
        <taxon>Basidiomycota</taxon>
        <taxon>Agaricomycotina</taxon>
        <taxon>Agaricomycetes</taxon>
        <taxon>Polyporales</taxon>
        <taxon>Meruliaceae</taxon>
        <taxon>Hermanssonia</taxon>
    </lineage>
</organism>
<dbReference type="Proteomes" id="UP000309038">
    <property type="component" value="Unassembled WGS sequence"/>
</dbReference>
<gene>
    <name evidence="2" type="ORF">EW026_g6439</name>
</gene>
<sequence length="171" mass="18520">MEGNMDVPDYVLFERRGSTTSTATSSSAKSVIDLFSNALPLFKRTRSKLNLSVITSSPASTNSSQTTTSASTNSLPPTPNTPSFYGMAMKPYNRHMATSKTSLAESREEALAIVPISSNNNFHLPPSHTLQKTPSLSSPPNATLRPWLSWHLTDETHVCDPAAVSWPSAPR</sequence>
<evidence type="ECO:0000256" key="1">
    <source>
        <dbReference type="SAM" id="MobiDB-lite"/>
    </source>
</evidence>
<evidence type="ECO:0000313" key="2">
    <source>
        <dbReference type="EMBL" id="THG95157.1"/>
    </source>
</evidence>
<keyword evidence="3" id="KW-1185">Reference proteome</keyword>
<protein>
    <submittedName>
        <fullName evidence="2">Uncharacterized protein</fullName>
    </submittedName>
</protein>
<reference evidence="2 3" key="1">
    <citation type="submission" date="2019-02" db="EMBL/GenBank/DDBJ databases">
        <title>Genome sequencing of the rare red list fungi Phlebia centrifuga.</title>
        <authorList>
            <person name="Buettner E."/>
            <person name="Kellner H."/>
        </authorList>
    </citation>
    <scope>NUCLEOTIDE SEQUENCE [LARGE SCALE GENOMIC DNA]</scope>
    <source>
        <strain evidence="2 3">DSM 108282</strain>
    </source>
</reference>
<dbReference type="EMBL" id="SGPJ01000351">
    <property type="protein sequence ID" value="THG95157.1"/>
    <property type="molecule type" value="Genomic_DNA"/>
</dbReference>
<dbReference type="AlphaFoldDB" id="A0A4S4KCR2"/>
<feature type="region of interest" description="Disordered" evidence="1">
    <location>
        <begin position="56"/>
        <end position="86"/>
    </location>
</feature>
<proteinExistence type="predicted"/>
<evidence type="ECO:0000313" key="3">
    <source>
        <dbReference type="Proteomes" id="UP000309038"/>
    </source>
</evidence>